<dbReference type="InterPro" id="IPR036770">
    <property type="entry name" value="Ankyrin_rpt-contain_sf"/>
</dbReference>
<feature type="repeat" description="ANK" evidence="3">
    <location>
        <begin position="1240"/>
        <end position="1272"/>
    </location>
</feature>
<evidence type="ECO:0000259" key="5">
    <source>
        <dbReference type="Pfam" id="PF24883"/>
    </source>
</evidence>
<feature type="compositionally biased region" description="Pro residues" evidence="4">
    <location>
        <begin position="2069"/>
        <end position="2079"/>
    </location>
</feature>
<sequence>MSSMTSYDDPSYDDPVAVDSDVDVEMIDRDDISNYNPEHILPESPENIQKIRSWLEPTSYDNVGGEFRKHQAAHVAGTGVWLTSSSAYQEWLQGEEHGLLWIKGIPGSGKSVMAANLVNEIATSNPGCPVLFFFFRQIIDANHEPQALLRDWLDQVLDYSPPLQKKLKTYLRRPIDSISMEDMWKDLKMALENLPGNAFCIADALDEMDQGNNDFLSALGDLGSWRPKTVKVLITSRPVPTVEDPLRLTPCLHVRLEEKMVDADISKYVQYTLSNSTIPQSEWEVIMNAVPGRANGLFLYAKLAMDAFLEQDADITNVISRLPADLNVLYTDLLKEHARRSGVAEEIQHLILQAVTHASRPLRLLELAELIKVLSPDGSTRDLKTTKSLIRAACGPLLEILADETVSVIHHSFTEYLKGKTRSEDDPGYPILQRGPTHAALATSCLHYLLAGCLASVSLDQPQRYSRWQQEESDRPVGLESRLKHPFFEYAINNWAHHANRSEAAGHDQTALNVEIGKLLGNDNNRRRWLRMEAPGYESLTPLHVAAKEGLVSYTKEVLPTSEVDAFSRYGQTPLWMAAANGHAEVTRLLIAAGADRYPHQPDHGEKPLHEAALKNHFEVVRAFLEAGFDPIPRTEPAEDDYSDYYYIPTEERALEYACNNGHLETVEVFLSFVDDIDLIHRALAWAAERGRWKVVARILQVPGVDVNNTIDGNTPLFQACSWPQDLKTIKALLEAGADPNVKCKGTGADYTESLCASKTLGAPTLKFNCLHQICRWSMTLDQYTSEGDPEVLSTLFSLLVEAGVDIHQLTAKGKTLLHRTARSPFMTRLLLDAGVDAKIADNNGRTPLHVVERPDVMKLLIENGHASIEARTRSGQTPLLYMLDSSHNSGIFYEYGDAFKNTPLLDQLLEYNPDCKAVDHKGNGVLHLALQQHRFKRDRIKALLAAGADPNLQNQEGLAPLTCLDDFRSGVSELFDLLVDAGADIDAVDRNGATHLYRLFSDNDRMSTEKFDQRIQHLVDRGASLFARNRKGQTLLHQVIKYHDVEDREQSEQDMLVRLDSLISRGLNLQAVDHYGNGLLHELAMRVENSDTEWRERMMFLWEQLIERGLDVEAKNHVGRTPLHILCAPGADRKNVDFNPRAFMPIDYVISRMKKVDCPDLDGITPLHIAASGDEYCTNRLLDAGADPKLATYEGMTPLHIAARCRESNMVGRLLVALQTRYGTTKPVTGVNAQTFDREKVTPLFYACLSGRPETVALLLEAGANVKIGNRKPFEACIGFELEDRLWKDPHPSTNVPENGRGVTAVKIDDTSRRVPNIHGLNGLTEQSAARLEEILDMLIKHGAQVYRIDGFDDGSFSVGQAIRKEEHYLAACLKGVLTEHGKLKEHQHEVHIADWSKVLQPLTNEASIGIMTDLRLPVAGQSNFELVSFLLARRKYFLVERLAHMGAVFLPNRDKDWGLRSNLSTLIRFGFSRLVDKIGTFEAESKLEKGDWHAFGDKTRPGLWNAGGGFFGSKKSHDCLEPFIMEAVRRQLPNMDVVRLLVEKFGVDVNEMSYPPVSARDIEKSSALHLVAFGRAWWHVHQALPYLLKAGADINIRNSNGQTPLLIALGGHDGRYLYGPYCMDATKMLIEAGADVNAFDNKGTSCLALAHRDIDLIRLLKSHGATVTADVLFAAIYEASIEGLEEFLSGEVDANMRRPGKPSDKEERPSQDNRTNWTSTTTEEHEVYPLMRCPRGLGNKWILSHGLAGQQRTDEAFQMMQLLLDHGANPLARLRQVETSSKDADVKSYVEVTVLHHMLRNGLLVGPMLNVPGLDVNCRDSKGRTLLHAACEGRFGADYEVVTRHEDEYRTDGTTIFKKLLSLGADLEARDDFGRNVLHHMLQDHEDPKKFDQFGDSLAYVLNKAPNFMDQPDGDGWTPLYYAIRQGGRRKNVRAAKALLSAGADPSVVAANGENLLHVLAPYLEVEKIPVLFEELAGRGLDVNKRNNMGDTPLFTFYNRADSKELFCEKRRRRQLSEDGTSSPRSPAYSPASPVYSPASPVYSPASPVSPASPTSPASPAYSPASPESPRPPTHPPIPKRKLQELGITREREAVKMLRRVDADFFAKDAKGRGLLHVAASRSVLTFSDLMELGLDTMLEDDSQQTPLDVAAAFENESVLQLFEKDKKDGVREAKVARSPLPVPSSPEYDDMYPAADEWP</sequence>
<evidence type="ECO:0000256" key="2">
    <source>
        <dbReference type="ARBA" id="ARBA00023043"/>
    </source>
</evidence>
<evidence type="ECO:0000256" key="4">
    <source>
        <dbReference type="SAM" id="MobiDB-lite"/>
    </source>
</evidence>
<reference evidence="6 7" key="1">
    <citation type="submission" date="2017-06" db="EMBL/GenBank/DDBJ databases">
        <title>Comparative genomic analysis of Ambrosia Fusariam Clade fungi.</title>
        <authorList>
            <person name="Stajich J.E."/>
            <person name="Carrillo J."/>
            <person name="Kijimoto T."/>
            <person name="Eskalen A."/>
            <person name="O'Donnell K."/>
            <person name="Kasson M."/>
        </authorList>
    </citation>
    <scope>NUCLEOTIDE SEQUENCE [LARGE SCALE GENOMIC DNA]</scope>
    <source>
        <strain evidence="6">UCR3666</strain>
    </source>
</reference>
<proteinExistence type="predicted"/>
<evidence type="ECO:0000256" key="3">
    <source>
        <dbReference type="PROSITE-ProRule" id="PRU00023"/>
    </source>
</evidence>
<dbReference type="SUPFAM" id="SSF52540">
    <property type="entry name" value="P-loop containing nucleoside triphosphate hydrolases"/>
    <property type="match status" value="1"/>
</dbReference>
<dbReference type="Proteomes" id="UP000277212">
    <property type="component" value="Unassembled WGS sequence"/>
</dbReference>
<dbReference type="InterPro" id="IPR002110">
    <property type="entry name" value="Ankyrin_rpt"/>
</dbReference>
<accession>A0A3M2S906</accession>
<dbReference type="PROSITE" id="PS50297">
    <property type="entry name" value="ANK_REP_REGION"/>
    <property type="match status" value="6"/>
</dbReference>
<feature type="repeat" description="ANK" evidence="3">
    <location>
        <begin position="604"/>
        <end position="636"/>
    </location>
</feature>
<gene>
    <name evidence="6" type="ORF">CDV36_006279</name>
</gene>
<dbReference type="InterPro" id="IPR027417">
    <property type="entry name" value="P-loop_NTPase"/>
</dbReference>
<dbReference type="SMART" id="SM00248">
    <property type="entry name" value="ANK"/>
    <property type="match status" value="21"/>
</dbReference>
<evidence type="ECO:0000313" key="7">
    <source>
        <dbReference type="Proteomes" id="UP000277212"/>
    </source>
</evidence>
<dbReference type="Pfam" id="PF00023">
    <property type="entry name" value="Ank"/>
    <property type="match status" value="2"/>
</dbReference>
<dbReference type="EMBL" id="NKUJ01000094">
    <property type="protein sequence ID" value="RMJ14053.1"/>
    <property type="molecule type" value="Genomic_DNA"/>
</dbReference>
<dbReference type="InterPro" id="IPR056884">
    <property type="entry name" value="NPHP3-like_N"/>
</dbReference>
<dbReference type="Gene3D" id="3.40.50.300">
    <property type="entry name" value="P-loop containing nucleotide triphosphate hydrolases"/>
    <property type="match status" value="1"/>
</dbReference>
<feature type="repeat" description="ANK" evidence="3">
    <location>
        <begin position="712"/>
        <end position="745"/>
    </location>
</feature>
<dbReference type="InterPro" id="IPR050745">
    <property type="entry name" value="Multifunctional_regulatory"/>
</dbReference>
<feature type="compositionally biased region" description="Basic and acidic residues" evidence="4">
    <location>
        <begin position="1703"/>
        <end position="1713"/>
    </location>
</feature>
<feature type="region of interest" description="Disordered" evidence="4">
    <location>
        <begin position="2015"/>
        <end position="2089"/>
    </location>
</feature>
<feature type="repeat" description="ANK" evidence="3">
    <location>
        <begin position="1917"/>
        <end position="1953"/>
    </location>
</feature>
<feature type="repeat" description="ANK" evidence="3">
    <location>
        <begin position="922"/>
        <end position="956"/>
    </location>
</feature>
<dbReference type="PRINTS" id="PR01415">
    <property type="entry name" value="ANKYRIN"/>
</dbReference>
<dbReference type="Gene3D" id="1.25.40.20">
    <property type="entry name" value="Ankyrin repeat-containing domain"/>
    <property type="match status" value="6"/>
</dbReference>
<feature type="compositionally biased region" description="Polar residues" evidence="4">
    <location>
        <begin position="1714"/>
        <end position="1723"/>
    </location>
</feature>
<feature type="repeat" description="ANK" evidence="3">
    <location>
        <begin position="1602"/>
        <end position="1643"/>
    </location>
</feature>
<dbReference type="Pfam" id="PF12796">
    <property type="entry name" value="Ank_2"/>
    <property type="match status" value="4"/>
</dbReference>
<evidence type="ECO:0000313" key="6">
    <source>
        <dbReference type="EMBL" id="RMJ14053.1"/>
    </source>
</evidence>
<protein>
    <recommendedName>
        <fullName evidence="5">Nephrocystin 3-like N-terminal domain-containing protein</fullName>
    </recommendedName>
</protein>
<feature type="region of interest" description="Disordered" evidence="4">
    <location>
        <begin position="1694"/>
        <end position="1725"/>
    </location>
</feature>
<feature type="repeat" description="ANK" evidence="3">
    <location>
        <begin position="570"/>
        <end position="596"/>
    </location>
</feature>
<feature type="compositionally biased region" description="Low complexity" evidence="4">
    <location>
        <begin position="2023"/>
        <end position="2068"/>
    </location>
</feature>
<keyword evidence="1" id="KW-0677">Repeat</keyword>
<organism evidence="6 7">
    <name type="scientific">Fusarium kuroshium</name>
    <dbReference type="NCBI Taxonomy" id="2010991"/>
    <lineage>
        <taxon>Eukaryota</taxon>
        <taxon>Fungi</taxon>
        <taxon>Dikarya</taxon>
        <taxon>Ascomycota</taxon>
        <taxon>Pezizomycotina</taxon>
        <taxon>Sordariomycetes</taxon>
        <taxon>Hypocreomycetidae</taxon>
        <taxon>Hypocreales</taxon>
        <taxon>Nectriaceae</taxon>
        <taxon>Fusarium</taxon>
        <taxon>Fusarium solani species complex</taxon>
    </lineage>
</organism>
<dbReference type="SUPFAM" id="SSF48403">
    <property type="entry name" value="Ankyrin repeat"/>
    <property type="match status" value="6"/>
</dbReference>
<dbReference type="PANTHER" id="PTHR24189">
    <property type="entry name" value="MYOTROPHIN"/>
    <property type="match status" value="1"/>
</dbReference>
<evidence type="ECO:0000256" key="1">
    <source>
        <dbReference type="ARBA" id="ARBA00022737"/>
    </source>
</evidence>
<dbReference type="Pfam" id="PF24883">
    <property type="entry name" value="NPHP3_N"/>
    <property type="match status" value="1"/>
</dbReference>
<dbReference type="PANTHER" id="PTHR24189:SF63">
    <property type="entry name" value="ANKYRIN"/>
    <property type="match status" value="1"/>
</dbReference>
<feature type="region of interest" description="Disordered" evidence="4">
    <location>
        <begin position="2173"/>
        <end position="2202"/>
    </location>
</feature>
<dbReference type="OrthoDB" id="21416at2759"/>
<name>A0A3M2S906_9HYPO</name>
<keyword evidence="7" id="KW-1185">Reference proteome</keyword>
<feature type="domain" description="Nephrocystin 3-like N-terminal" evidence="5">
    <location>
        <begin position="77"/>
        <end position="237"/>
    </location>
</feature>
<dbReference type="STRING" id="2010991.A0A3M2S906"/>
<keyword evidence="2 3" id="KW-0040">ANK repeat</keyword>
<dbReference type="PROSITE" id="PS50088">
    <property type="entry name" value="ANK_REPEAT"/>
    <property type="match status" value="7"/>
</dbReference>
<comment type="caution">
    <text evidence="6">The sequence shown here is derived from an EMBL/GenBank/DDBJ whole genome shotgun (WGS) entry which is preliminary data.</text>
</comment>